<evidence type="ECO:0000313" key="3">
    <source>
        <dbReference type="Proteomes" id="UP000815325"/>
    </source>
</evidence>
<comment type="caution">
    <text evidence="2">The sequence shown here is derived from an EMBL/GenBank/DDBJ whole genome shotgun (WGS) entry which is preliminary data.</text>
</comment>
<proteinExistence type="predicted"/>
<accession>A0ABQ7GZ59</accession>
<dbReference type="Proteomes" id="UP000815325">
    <property type="component" value="Unassembled WGS sequence"/>
</dbReference>
<dbReference type="EMBL" id="MU069530">
    <property type="protein sequence ID" value="KAF5839864.1"/>
    <property type="molecule type" value="Genomic_DNA"/>
</dbReference>
<keyword evidence="3" id="KW-1185">Reference proteome</keyword>
<feature type="compositionally biased region" description="Acidic residues" evidence="1">
    <location>
        <begin position="141"/>
        <end position="152"/>
    </location>
</feature>
<reference evidence="2" key="1">
    <citation type="submission" date="2017-08" db="EMBL/GenBank/DDBJ databases">
        <authorList>
            <person name="Polle J.E."/>
            <person name="Barry K."/>
            <person name="Cushman J."/>
            <person name="Schmutz J."/>
            <person name="Tran D."/>
            <person name="Hathwaick L.T."/>
            <person name="Yim W.C."/>
            <person name="Jenkins J."/>
            <person name="Mckie-Krisberg Z.M."/>
            <person name="Prochnik S."/>
            <person name="Lindquist E."/>
            <person name="Dockter R.B."/>
            <person name="Adam C."/>
            <person name="Molina H."/>
            <person name="Bunkerborg J."/>
            <person name="Jin E."/>
            <person name="Buchheim M."/>
            <person name="Magnuson J."/>
        </authorList>
    </citation>
    <scope>NUCLEOTIDE SEQUENCE</scope>
    <source>
        <strain evidence="2">CCAP 19/18</strain>
    </source>
</reference>
<protein>
    <submittedName>
        <fullName evidence="2">Uncharacterized protein</fullName>
    </submittedName>
</protein>
<feature type="region of interest" description="Disordered" evidence="1">
    <location>
        <begin position="109"/>
        <end position="170"/>
    </location>
</feature>
<evidence type="ECO:0000313" key="2">
    <source>
        <dbReference type="EMBL" id="KAF5839864.1"/>
    </source>
</evidence>
<gene>
    <name evidence="2" type="ORF">DUNSADRAFT_18407</name>
</gene>
<organism evidence="2 3">
    <name type="scientific">Dunaliella salina</name>
    <name type="common">Green alga</name>
    <name type="synonym">Protococcus salinus</name>
    <dbReference type="NCBI Taxonomy" id="3046"/>
    <lineage>
        <taxon>Eukaryota</taxon>
        <taxon>Viridiplantae</taxon>
        <taxon>Chlorophyta</taxon>
        <taxon>core chlorophytes</taxon>
        <taxon>Chlorophyceae</taxon>
        <taxon>CS clade</taxon>
        <taxon>Chlamydomonadales</taxon>
        <taxon>Dunaliellaceae</taxon>
        <taxon>Dunaliella</taxon>
    </lineage>
</organism>
<name>A0ABQ7GZ59_DUNSA</name>
<evidence type="ECO:0000256" key="1">
    <source>
        <dbReference type="SAM" id="MobiDB-lite"/>
    </source>
</evidence>
<sequence>MQGIWTCPCCARGEPKNNRPLRTAYEKFLFAPVDQEVLQLARITSFAKDRAHPGSLEVCVRYYCRPEATHVGRLDFEKQTGTEVYMCEYEYDEQWKRFRRFRSASNRKSASGIESKGRAKACGATDDVLDDLRHSDGNGSSEDDGSDFDADREESSSSGSSSEDDEDMTK</sequence>